<keyword evidence="4" id="KW-0460">Magnesium</keyword>
<feature type="binding site" evidence="4">
    <location>
        <position position="134"/>
    </location>
    <ligand>
        <name>Mg(2+)</name>
        <dbReference type="ChEBI" id="CHEBI:18420"/>
    </ligand>
</feature>
<comment type="similarity">
    <text evidence="4">Belongs to the class I-like SAM-binding methyltransferase superfamily. Cation-dependent O-methyltransferase family.</text>
</comment>
<dbReference type="CDD" id="cd02440">
    <property type="entry name" value="AdoMet_MTases"/>
    <property type="match status" value="1"/>
</dbReference>
<dbReference type="SUPFAM" id="SSF53335">
    <property type="entry name" value="S-adenosyl-L-methionine-dependent methyltransferases"/>
    <property type="match status" value="1"/>
</dbReference>
<evidence type="ECO:0000256" key="3">
    <source>
        <dbReference type="ARBA" id="ARBA00022691"/>
    </source>
</evidence>
<dbReference type="InterPro" id="IPR043675">
    <property type="entry name" value="TrmR_methyltr"/>
</dbReference>
<feature type="binding site" evidence="4">
    <location>
        <begin position="113"/>
        <end position="114"/>
    </location>
    <ligand>
        <name>S-adenosyl-L-methionine</name>
        <dbReference type="ChEBI" id="CHEBI:59789"/>
    </ligand>
</feature>
<feature type="binding site" evidence="4">
    <location>
        <position position="85"/>
    </location>
    <ligand>
        <name>S-adenosyl-L-methionine</name>
        <dbReference type="ChEBI" id="CHEBI:59789"/>
    </ligand>
</feature>
<dbReference type="EC" id="2.1.1.-" evidence="4"/>
<comment type="function">
    <text evidence="4">Catalyzes the methylation of 5-hydroxyuridine (ho5U) to form 5-methoxyuridine (mo5U) at position 34 in tRNAs.</text>
</comment>
<evidence type="ECO:0000313" key="5">
    <source>
        <dbReference type="EMBL" id="MSS64402.1"/>
    </source>
</evidence>
<feature type="binding site" evidence="4">
    <location>
        <position position="134"/>
    </location>
    <ligand>
        <name>S-adenosyl-L-methionine</name>
        <dbReference type="ChEBI" id="CHEBI:59789"/>
    </ligand>
</feature>
<dbReference type="PROSITE" id="PS51682">
    <property type="entry name" value="SAM_OMT_I"/>
    <property type="match status" value="1"/>
</dbReference>
<organism evidence="5 6">
    <name type="scientific">Velocimicrobium porci</name>
    <dbReference type="NCBI Taxonomy" id="2606634"/>
    <lineage>
        <taxon>Bacteria</taxon>
        <taxon>Bacillati</taxon>
        <taxon>Bacillota</taxon>
        <taxon>Clostridia</taxon>
        <taxon>Lachnospirales</taxon>
        <taxon>Lachnospiraceae</taxon>
        <taxon>Velocimicrobium</taxon>
    </lineage>
</organism>
<dbReference type="GO" id="GO:0000287">
    <property type="term" value="F:magnesium ion binding"/>
    <property type="evidence" value="ECO:0007669"/>
    <property type="project" value="UniProtKB-UniRule"/>
</dbReference>
<keyword evidence="4" id="KW-0479">Metal-binding</keyword>
<feature type="binding site" evidence="4">
    <location>
        <position position="160"/>
    </location>
    <ligand>
        <name>Mg(2+)</name>
        <dbReference type="ChEBI" id="CHEBI:18420"/>
    </ligand>
</feature>
<keyword evidence="2 4" id="KW-0808">Transferase</keyword>
<name>A0A6L5Y094_9FIRM</name>
<dbReference type="Gene3D" id="3.40.50.150">
    <property type="entry name" value="Vaccinia Virus protein VP39"/>
    <property type="match status" value="1"/>
</dbReference>
<dbReference type="Proteomes" id="UP000482209">
    <property type="component" value="Unassembled WGS sequence"/>
</dbReference>
<evidence type="ECO:0000313" key="6">
    <source>
        <dbReference type="Proteomes" id="UP000482209"/>
    </source>
</evidence>
<dbReference type="GO" id="GO:0008171">
    <property type="term" value="F:O-methyltransferase activity"/>
    <property type="evidence" value="ECO:0007669"/>
    <property type="project" value="InterPro"/>
</dbReference>
<evidence type="ECO:0000256" key="4">
    <source>
        <dbReference type="HAMAP-Rule" id="MF_02217"/>
    </source>
</evidence>
<dbReference type="InterPro" id="IPR002935">
    <property type="entry name" value="SAM_O-MeTrfase"/>
</dbReference>
<proteinExistence type="inferred from homology"/>
<gene>
    <name evidence="4" type="primary">trmR</name>
    <name evidence="5" type="ORF">FYJ58_11025</name>
</gene>
<keyword evidence="1 4" id="KW-0489">Methyltransferase</keyword>
<keyword evidence="3 4" id="KW-0949">S-adenosyl-L-methionine</keyword>
<feature type="binding site" evidence="4">
    <location>
        <position position="37"/>
    </location>
    <ligand>
        <name>S-adenosyl-L-methionine</name>
        <dbReference type="ChEBI" id="CHEBI:59789"/>
    </ligand>
</feature>
<comment type="caution">
    <text evidence="5">The sequence shown here is derived from an EMBL/GenBank/DDBJ whole genome shotgun (WGS) entry which is preliminary data.</text>
</comment>
<dbReference type="InterPro" id="IPR029063">
    <property type="entry name" value="SAM-dependent_MTases_sf"/>
</dbReference>
<protein>
    <recommendedName>
        <fullName evidence="4">tRNA 5-hydroxyuridine methyltransferase</fullName>
        <ecNumber evidence="4">2.1.1.-</ecNumber>
    </recommendedName>
    <alternativeName>
        <fullName evidence="4">ho5U methyltransferase</fullName>
    </alternativeName>
</protein>
<reference evidence="5 6" key="1">
    <citation type="submission" date="2019-08" db="EMBL/GenBank/DDBJ databases">
        <title>In-depth cultivation of the pig gut microbiome towards novel bacterial diversity and tailored functional studies.</title>
        <authorList>
            <person name="Wylensek D."/>
            <person name="Hitch T.C.A."/>
            <person name="Clavel T."/>
        </authorList>
    </citation>
    <scope>NUCLEOTIDE SEQUENCE [LARGE SCALE GENOMIC DNA]</scope>
    <source>
        <strain evidence="5 6">WCA-693-APC-MOT-I</strain>
    </source>
</reference>
<evidence type="ECO:0000256" key="1">
    <source>
        <dbReference type="ARBA" id="ARBA00022603"/>
    </source>
</evidence>
<keyword evidence="4" id="KW-0819">tRNA processing</keyword>
<dbReference type="EMBL" id="VUMT01000018">
    <property type="protein sequence ID" value="MSS64402.1"/>
    <property type="molecule type" value="Genomic_DNA"/>
</dbReference>
<dbReference type="HAMAP" id="MF_02217">
    <property type="entry name" value="TrmR_methyltr"/>
    <property type="match status" value="1"/>
</dbReference>
<dbReference type="AlphaFoldDB" id="A0A6L5Y094"/>
<feature type="binding site" evidence="4">
    <location>
        <position position="67"/>
    </location>
    <ligand>
        <name>S-adenosyl-L-methionine</name>
        <dbReference type="ChEBI" id="CHEBI:59789"/>
    </ligand>
</feature>
<dbReference type="InterPro" id="IPR050362">
    <property type="entry name" value="Cation-dep_OMT"/>
</dbReference>
<dbReference type="GO" id="GO:0008757">
    <property type="term" value="F:S-adenosylmethionine-dependent methyltransferase activity"/>
    <property type="evidence" value="ECO:0007669"/>
    <property type="project" value="TreeGrafter"/>
</dbReference>
<feature type="binding site" evidence="4">
    <location>
        <position position="161"/>
    </location>
    <ligand>
        <name>Mg(2+)</name>
        <dbReference type="ChEBI" id="CHEBI:18420"/>
    </ligand>
</feature>
<dbReference type="PANTHER" id="PTHR10509">
    <property type="entry name" value="O-METHYLTRANSFERASE-RELATED"/>
    <property type="match status" value="1"/>
</dbReference>
<comment type="subunit">
    <text evidence="4">Homodimer.</text>
</comment>
<keyword evidence="6" id="KW-1185">Reference proteome</keyword>
<dbReference type="GO" id="GO:0030488">
    <property type="term" value="P:tRNA methylation"/>
    <property type="evidence" value="ECO:0007669"/>
    <property type="project" value="UniProtKB-UniRule"/>
</dbReference>
<dbReference type="GO" id="GO:0016300">
    <property type="term" value="F:tRNA (uridine) methyltransferase activity"/>
    <property type="evidence" value="ECO:0007669"/>
    <property type="project" value="UniProtKB-UniRule"/>
</dbReference>
<dbReference type="Pfam" id="PF01596">
    <property type="entry name" value="Methyltransf_3"/>
    <property type="match status" value="1"/>
</dbReference>
<dbReference type="RefSeq" id="WP_154519794.1">
    <property type="nucleotide sequence ID" value="NZ_VUMT01000018.1"/>
</dbReference>
<dbReference type="PANTHER" id="PTHR10509:SF14">
    <property type="entry name" value="CAFFEOYL-COA O-METHYLTRANSFERASE 3-RELATED"/>
    <property type="match status" value="1"/>
</dbReference>
<accession>A0A6L5Y094</accession>
<sequence>MITNERIAAYIESLEMELSDYLREIESKALAEYVPIIKKPTRSLLRFLLRLHQPKEILEVGTAVAFSALLMSEYMPATSHITTIEKVPKRIAEAKENIKEQGKEQKITLLEGDAADILASLAKEGKSYDMIFMDAAKGQYPHFLPDILAMLPKGGLLVSDNVLQDGDIVESRYAVTRRNRTIHFRMREYLYTLTHTEGLDTIVLPIGDGVTLSTKL</sequence>
<evidence type="ECO:0000256" key="2">
    <source>
        <dbReference type="ARBA" id="ARBA00022679"/>
    </source>
</evidence>
<comment type="catalytic activity">
    <reaction evidence="4">
        <text>5-hydroxyuridine(34) in tRNA + S-adenosyl-L-methionine = 5-methoxyuridine(34) in tRNA + S-adenosyl-L-homocysteine + H(+)</text>
        <dbReference type="Rhea" id="RHEA:60524"/>
        <dbReference type="Rhea" id="RHEA-COMP:13381"/>
        <dbReference type="Rhea" id="RHEA-COMP:15591"/>
        <dbReference type="ChEBI" id="CHEBI:15378"/>
        <dbReference type="ChEBI" id="CHEBI:57856"/>
        <dbReference type="ChEBI" id="CHEBI:59789"/>
        <dbReference type="ChEBI" id="CHEBI:136877"/>
        <dbReference type="ChEBI" id="CHEBI:143860"/>
    </reaction>
</comment>